<evidence type="ECO:0008006" key="5">
    <source>
        <dbReference type="Google" id="ProtNLM"/>
    </source>
</evidence>
<dbReference type="PROSITE" id="PS51257">
    <property type="entry name" value="PROKAR_LIPOPROTEIN"/>
    <property type="match status" value="1"/>
</dbReference>
<evidence type="ECO:0000256" key="2">
    <source>
        <dbReference type="SAM" id="SignalP"/>
    </source>
</evidence>
<protein>
    <recommendedName>
        <fullName evidence="5">Lipoprotein</fullName>
    </recommendedName>
</protein>
<feature type="compositionally biased region" description="Acidic residues" evidence="1">
    <location>
        <begin position="52"/>
        <end position="66"/>
    </location>
</feature>
<comment type="caution">
    <text evidence="3">The sequence shown here is derived from an EMBL/GenBank/DDBJ whole genome shotgun (WGS) entry which is preliminary data.</text>
</comment>
<reference evidence="3 4" key="1">
    <citation type="submission" date="2016-10" db="EMBL/GenBank/DDBJ databases">
        <authorList>
            <person name="Varghese N."/>
            <person name="Submissions S."/>
        </authorList>
    </citation>
    <scope>NUCLEOTIDE SEQUENCE [LARGE SCALE GENOMIC DNA]</scope>
    <source>
        <strain evidence="3 4">DSM 20748</strain>
    </source>
</reference>
<feature type="signal peptide" evidence="2">
    <location>
        <begin position="1"/>
        <end position="20"/>
    </location>
</feature>
<dbReference type="EMBL" id="FNOS01000003">
    <property type="protein sequence ID" value="SDX88349.1"/>
    <property type="molecule type" value="Genomic_DNA"/>
</dbReference>
<sequence length="279" mass="30010">MKRIILFSIFMIFLVLTACSTGEDMVGETTGDAPESEEVEAAEGQKEKAEVPVEEQSTEAAPDEAQEEKSEENVSAAVEITDQTGGAWVDSIDSLWVHSAAVLENTGNVPVVIGEVQMNFMNGEGSVLGTDAMNSATPEVLKPGETAFVSQTTTLDAVTDPEEFDHTTYNFEYREAFGEDANLMEVKSVQHGHGDEYTPYRVTGIVENTTGDVQEDIRIAAGLYAEDGSLLGVLTDSISVSVNAGSEAGFELTYPEIPAENAGKVKDVEVKAYGWDWGF</sequence>
<accession>A0A1H3FDZ5</accession>
<dbReference type="InterPro" id="IPR047676">
    <property type="entry name" value="FxLYD_dom"/>
</dbReference>
<evidence type="ECO:0000256" key="1">
    <source>
        <dbReference type="SAM" id="MobiDB-lite"/>
    </source>
</evidence>
<keyword evidence="4" id="KW-1185">Reference proteome</keyword>
<organism evidence="3 4">
    <name type="scientific">Salimicrobium album</name>
    <dbReference type="NCBI Taxonomy" id="50717"/>
    <lineage>
        <taxon>Bacteria</taxon>
        <taxon>Bacillati</taxon>
        <taxon>Bacillota</taxon>
        <taxon>Bacilli</taxon>
        <taxon>Bacillales</taxon>
        <taxon>Bacillaceae</taxon>
        <taxon>Salimicrobium</taxon>
    </lineage>
</organism>
<proteinExistence type="predicted"/>
<evidence type="ECO:0000313" key="3">
    <source>
        <dbReference type="EMBL" id="SDX88349.1"/>
    </source>
</evidence>
<feature type="region of interest" description="Disordered" evidence="1">
    <location>
        <begin position="25"/>
        <end position="75"/>
    </location>
</feature>
<feature type="chain" id="PRO_5046493074" description="Lipoprotein" evidence="2">
    <location>
        <begin position="21"/>
        <end position="279"/>
    </location>
</feature>
<dbReference type="NCBIfam" id="NF038353">
    <property type="entry name" value="FxLYD_dom"/>
    <property type="match status" value="1"/>
</dbReference>
<dbReference type="Proteomes" id="UP000198647">
    <property type="component" value="Unassembled WGS sequence"/>
</dbReference>
<keyword evidence="2" id="KW-0732">Signal</keyword>
<evidence type="ECO:0000313" key="4">
    <source>
        <dbReference type="Proteomes" id="UP000198647"/>
    </source>
</evidence>
<name>A0A1H3FDZ5_9BACI</name>
<gene>
    <name evidence="3" type="ORF">SAMN04488081_1606</name>
</gene>